<keyword evidence="2" id="KW-1185">Reference proteome</keyword>
<proteinExistence type="predicted"/>
<dbReference type="EMBL" id="CAJFCI010000037">
    <property type="protein sequence ID" value="CAD5107489.1"/>
    <property type="molecule type" value="Genomic_DNA"/>
</dbReference>
<reference evidence="1 2" key="1">
    <citation type="submission" date="2020-08" db="EMBL/GenBank/DDBJ databases">
        <authorList>
            <person name="Criscuolo A."/>
        </authorList>
    </citation>
    <scope>NUCLEOTIDE SEQUENCE [LARGE SCALE GENOMIC DNA]</scope>
    <source>
        <strain evidence="1">CIP111764</strain>
    </source>
</reference>
<dbReference type="Proteomes" id="UP000583387">
    <property type="component" value="Unassembled WGS sequence"/>
</dbReference>
<protein>
    <recommendedName>
        <fullName evidence="3">Glycolipid-binding domain-containing protein</fullName>
    </recommendedName>
</protein>
<accession>A0A7U7EM25</accession>
<sequence>MQQHLAWKPCHTPGMENLRLRHDDCGIHASSHLIQSLSGHSIAATYVLNCDPRWRFRRLWLQVDNHGRRSLTLDRDIRGHWFLNGEPRPDLLDCQQAMLSASPFTHTPALQHYALETGQKVELQVAWVDLFDFKVEVRRQRYHCLRRQAGRTVYSHEAEGRPASEMIVDDDALLIESSGQYLRQTARTLRAGRPA</sequence>
<gene>
    <name evidence="1" type="ORF">PSEWESI4_01762</name>
</gene>
<name>A0A7U7EM25_9GAMM</name>
<dbReference type="InterPro" id="IPR009467">
    <property type="entry name" value="Glycolipid-bd_prot_put"/>
</dbReference>
<dbReference type="Pfam" id="PF06475">
    <property type="entry name" value="Glycolipid_bind"/>
    <property type="match status" value="1"/>
</dbReference>
<evidence type="ECO:0008006" key="3">
    <source>
        <dbReference type="Google" id="ProtNLM"/>
    </source>
</evidence>
<evidence type="ECO:0000313" key="1">
    <source>
        <dbReference type="EMBL" id="CAD5107489.1"/>
    </source>
</evidence>
<organism evidence="1 2">
    <name type="scientific">Zestomonas carbonaria</name>
    <dbReference type="NCBI Taxonomy" id="2762745"/>
    <lineage>
        <taxon>Bacteria</taxon>
        <taxon>Pseudomonadati</taxon>
        <taxon>Pseudomonadota</taxon>
        <taxon>Gammaproteobacteria</taxon>
        <taxon>Pseudomonadales</taxon>
        <taxon>Pseudomonadaceae</taxon>
        <taxon>Zestomonas</taxon>
    </lineage>
</organism>
<evidence type="ECO:0000313" key="2">
    <source>
        <dbReference type="Proteomes" id="UP000583387"/>
    </source>
</evidence>
<dbReference type="SUPFAM" id="SSF159275">
    <property type="entry name" value="PA1994-like"/>
    <property type="match status" value="1"/>
</dbReference>
<dbReference type="AlphaFoldDB" id="A0A7U7EM25"/>
<comment type="caution">
    <text evidence="1">The sequence shown here is derived from an EMBL/GenBank/DDBJ whole genome shotgun (WGS) entry which is preliminary data.</text>
</comment>